<gene>
    <name evidence="1" type="ORF">BEMITA_LOCUS11824</name>
</gene>
<accession>A0A9P0CA22</accession>
<evidence type="ECO:0000313" key="2">
    <source>
        <dbReference type="Proteomes" id="UP001152759"/>
    </source>
</evidence>
<name>A0A9P0CA22_BEMTA</name>
<dbReference type="AlphaFoldDB" id="A0A9P0CA22"/>
<protein>
    <submittedName>
        <fullName evidence="1">Uncharacterized protein</fullName>
    </submittedName>
</protein>
<reference evidence="1" key="1">
    <citation type="submission" date="2021-12" db="EMBL/GenBank/DDBJ databases">
        <authorList>
            <person name="King R."/>
        </authorList>
    </citation>
    <scope>NUCLEOTIDE SEQUENCE</scope>
</reference>
<organism evidence="1 2">
    <name type="scientific">Bemisia tabaci</name>
    <name type="common">Sweetpotato whitefly</name>
    <name type="synonym">Aleurodes tabaci</name>
    <dbReference type="NCBI Taxonomy" id="7038"/>
    <lineage>
        <taxon>Eukaryota</taxon>
        <taxon>Metazoa</taxon>
        <taxon>Ecdysozoa</taxon>
        <taxon>Arthropoda</taxon>
        <taxon>Hexapoda</taxon>
        <taxon>Insecta</taxon>
        <taxon>Pterygota</taxon>
        <taxon>Neoptera</taxon>
        <taxon>Paraneoptera</taxon>
        <taxon>Hemiptera</taxon>
        <taxon>Sternorrhyncha</taxon>
        <taxon>Aleyrodoidea</taxon>
        <taxon>Aleyrodidae</taxon>
        <taxon>Aleyrodinae</taxon>
        <taxon>Bemisia</taxon>
    </lineage>
</organism>
<evidence type="ECO:0000313" key="1">
    <source>
        <dbReference type="EMBL" id="CAH0775632.1"/>
    </source>
</evidence>
<dbReference type="Proteomes" id="UP001152759">
    <property type="component" value="Chromosome 7"/>
</dbReference>
<sequence length="236" mass="27357">MMAQVSEDAMQLVFLSLNGKITSINRSIDQGFPKKYLPHIQAMIAQASEGDIWADDKRIYIMQSKPDKEKLKRNVRHVITYLDLNPTLCPAKRIYYASNGDPSWDATNLISVVSGVWTLTHFVTATKRNLPVAEDEAKLAKDGSKNVPAQTRGERSTAKRYADNPKFHRLDNEAIQLEIEAEEVKRKYLEEKLHPRRHYHTKKGSKYFYMRHHLLNKTSHKPHRFLNIAQNKYLID</sequence>
<proteinExistence type="predicted"/>
<keyword evidence="2" id="KW-1185">Reference proteome</keyword>
<dbReference type="EMBL" id="OU963868">
    <property type="protein sequence ID" value="CAH0775632.1"/>
    <property type="molecule type" value="Genomic_DNA"/>
</dbReference>